<dbReference type="InterPro" id="IPR053924">
    <property type="entry name" value="RecX_HTH_2nd"/>
</dbReference>
<comment type="subcellular location">
    <subcellularLocation>
        <location evidence="1 5">Cytoplasm</location>
    </subcellularLocation>
</comment>
<feature type="domain" description="RecX first three-helical" evidence="7">
    <location>
        <begin position="67"/>
        <end position="105"/>
    </location>
</feature>
<reference evidence="8 9" key="1">
    <citation type="submission" date="2016-09" db="EMBL/GenBank/DDBJ databases">
        <title>Desulfuribacillus arsenicus sp. nov., an obligately anaerobic, dissimilatory arsenic- and antimonate-reducing bacterium isolated from anoxic sediments.</title>
        <authorList>
            <person name="Abin C.A."/>
            <person name="Hollibaugh J.T."/>
        </authorList>
    </citation>
    <scope>NUCLEOTIDE SEQUENCE [LARGE SCALE GENOMIC DNA]</scope>
    <source>
        <strain evidence="8 9">MLFW-2</strain>
    </source>
</reference>
<feature type="domain" description="RecX second three-helical" evidence="6">
    <location>
        <begin position="112"/>
        <end position="153"/>
    </location>
</feature>
<evidence type="ECO:0000313" key="9">
    <source>
        <dbReference type="Proteomes" id="UP000095255"/>
    </source>
</evidence>
<comment type="similarity">
    <text evidence="2 5">Belongs to the RecX family.</text>
</comment>
<dbReference type="InterPro" id="IPR036388">
    <property type="entry name" value="WH-like_DNA-bd_sf"/>
</dbReference>
<dbReference type="AlphaFoldDB" id="A0A1E5L6X6"/>
<evidence type="ECO:0000256" key="2">
    <source>
        <dbReference type="ARBA" id="ARBA00009695"/>
    </source>
</evidence>
<keyword evidence="9" id="KW-1185">Reference proteome</keyword>
<sequence length="272" mass="32215">MPIISKIEQQKNNPERYNLYTEQNGQDVYLTAVDQDIIIEYGIKKDTLFDEQFLETISKEDRIKKGYQLALRYLGAKMRTIQEIRDYLQRKSYDDLVIHTIIDKLVKLSYVNDSEYAYAYVRQYLQAGKKGPQLILRALHEKGIHPDTIQKALSIYSDSKQLENAISYINNIVKDNKHSAIQWKRKVLLDLQRKGFSLDIIEKAIYHCRDIFDSIHDVTTLKLIGMKAHKKYSKYANWEYTSRMKRYLYAKGFQEVDINRFLQELTTEETFD</sequence>
<comment type="caution">
    <text evidence="8">The sequence shown here is derived from an EMBL/GenBank/DDBJ whole genome shotgun (WGS) entry which is preliminary data.</text>
</comment>
<evidence type="ECO:0000256" key="4">
    <source>
        <dbReference type="ARBA" id="ARBA00022490"/>
    </source>
</evidence>
<evidence type="ECO:0000259" key="7">
    <source>
        <dbReference type="Pfam" id="PF21982"/>
    </source>
</evidence>
<dbReference type="OrthoDB" id="5421057at2"/>
<evidence type="ECO:0000256" key="3">
    <source>
        <dbReference type="ARBA" id="ARBA00018111"/>
    </source>
</evidence>
<dbReference type="HAMAP" id="MF_01114">
    <property type="entry name" value="RecX"/>
    <property type="match status" value="1"/>
</dbReference>
<dbReference type="PANTHER" id="PTHR33602">
    <property type="entry name" value="REGULATORY PROTEIN RECX FAMILY PROTEIN"/>
    <property type="match status" value="1"/>
</dbReference>
<dbReference type="RefSeq" id="WP_069701823.1">
    <property type="nucleotide sequence ID" value="NZ_MJAT01000012.1"/>
</dbReference>
<protein>
    <recommendedName>
        <fullName evidence="3 5">Regulatory protein RecX</fullName>
    </recommendedName>
</protein>
<organism evidence="8 9">
    <name type="scientific">Desulfuribacillus stibiiarsenatis</name>
    <dbReference type="NCBI Taxonomy" id="1390249"/>
    <lineage>
        <taxon>Bacteria</taxon>
        <taxon>Bacillati</taxon>
        <taxon>Bacillota</taxon>
        <taxon>Desulfuribacillia</taxon>
        <taxon>Desulfuribacillales</taxon>
        <taxon>Desulfuribacillaceae</taxon>
        <taxon>Desulfuribacillus</taxon>
    </lineage>
</organism>
<dbReference type="InterPro" id="IPR053926">
    <property type="entry name" value="RecX_HTH_1st"/>
</dbReference>
<evidence type="ECO:0000256" key="5">
    <source>
        <dbReference type="HAMAP-Rule" id="MF_01114"/>
    </source>
</evidence>
<proteinExistence type="inferred from homology"/>
<dbReference type="Proteomes" id="UP000095255">
    <property type="component" value="Unassembled WGS sequence"/>
</dbReference>
<gene>
    <name evidence="5" type="primary">recX</name>
    <name evidence="8" type="ORF">BHU72_02865</name>
</gene>
<dbReference type="InterPro" id="IPR003783">
    <property type="entry name" value="Regulatory_RecX"/>
</dbReference>
<dbReference type="Gene3D" id="1.10.10.10">
    <property type="entry name" value="Winged helix-like DNA-binding domain superfamily/Winged helix DNA-binding domain"/>
    <property type="match status" value="4"/>
</dbReference>
<dbReference type="PANTHER" id="PTHR33602:SF1">
    <property type="entry name" value="REGULATORY PROTEIN RECX FAMILY PROTEIN"/>
    <property type="match status" value="1"/>
</dbReference>
<dbReference type="Pfam" id="PF02631">
    <property type="entry name" value="RecX_HTH2"/>
    <property type="match status" value="1"/>
</dbReference>
<dbReference type="Pfam" id="PF21982">
    <property type="entry name" value="RecX_HTH1"/>
    <property type="match status" value="1"/>
</dbReference>
<evidence type="ECO:0000256" key="1">
    <source>
        <dbReference type="ARBA" id="ARBA00004496"/>
    </source>
</evidence>
<dbReference type="EMBL" id="MJAT01000012">
    <property type="protein sequence ID" value="OEH85739.1"/>
    <property type="molecule type" value="Genomic_DNA"/>
</dbReference>
<accession>A0A1E5L6X6</accession>
<dbReference type="STRING" id="1390249.BHU72_02865"/>
<dbReference type="GO" id="GO:0006282">
    <property type="term" value="P:regulation of DNA repair"/>
    <property type="evidence" value="ECO:0007669"/>
    <property type="project" value="UniProtKB-UniRule"/>
</dbReference>
<keyword evidence="4 5" id="KW-0963">Cytoplasm</keyword>
<comment type="function">
    <text evidence="5">Modulates RecA activity.</text>
</comment>
<name>A0A1E5L6X6_9FIRM</name>
<dbReference type="GO" id="GO:0005737">
    <property type="term" value="C:cytoplasm"/>
    <property type="evidence" value="ECO:0007669"/>
    <property type="project" value="UniProtKB-SubCell"/>
</dbReference>
<evidence type="ECO:0000259" key="6">
    <source>
        <dbReference type="Pfam" id="PF02631"/>
    </source>
</evidence>
<evidence type="ECO:0000313" key="8">
    <source>
        <dbReference type="EMBL" id="OEH85739.1"/>
    </source>
</evidence>